<evidence type="ECO:0000256" key="3">
    <source>
        <dbReference type="ARBA" id="ARBA00012706"/>
    </source>
</evidence>
<evidence type="ECO:0000259" key="6">
    <source>
        <dbReference type="Pfam" id="PF26410"/>
    </source>
</evidence>
<evidence type="ECO:0000256" key="1">
    <source>
        <dbReference type="ARBA" id="ARBA00001678"/>
    </source>
</evidence>
<comment type="catalytic activity">
    <reaction evidence="1">
        <text>Random hydrolysis of (1-&gt;4)-beta-D-mannosidic linkages in mannans, galactomannans and glucomannans.</text>
        <dbReference type="EC" id="3.2.1.78"/>
    </reaction>
</comment>
<comment type="caution">
    <text evidence="7">The sequence shown here is derived from an EMBL/GenBank/DDBJ whole genome shotgun (WGS) entry which is preliminary data.</text>
</comment>
<comment type="similarity">
    <text evidence="2">Belongs to the glycosyl hydrolase 5 (cellulase A) family.</text>
</comment>
<dbReference type="PANTHER" id="PTHR31451">
    <property type="match status" value="1"/>
</dbReference>
<reference evidence="7 8" key="1">
    <citation type="journal article" date="2022" name="Nat. Plants">
        <title>Genomes of leafy and leafless Platanthera orchids illuminate the evolution of mycoheterotrophy.</title>
        <authorList>
            <person name="Li M.H."/>
            <person name="Liu K.W."/>
            <person name="Li Z."/>
            <person name="Lu H.C."/>
            <person name="Ye Q.L."/>
            <person name="Zhang D."/>
            <person name="Wang J.Y."/>
            <person name="Li Y.F."/>
            <person name="Zhong Z.M."/>
            <person name="Liu X."/>
            <person name="Yu X."/>
            <person name="Liu D.K."/>
            <person name="Tu X.D."/>
            <person name="Liu B."/>
            <person name="Hao Y."/>
            <person name="Liao X.Y."/>
            <person name="Jiang Y.T."/>
            <person name="Sun W.H."/>
            <person name="Chen J."/>
            <person name="Chen Y.Q."/>
            <person name="Ai Y."/>
            <person name="Zhai J.W."/>
            <person name="Wu S.S."/>
            <person name="Zhou Z."/>
            <person name="Hsiao Y.Y."/>
            <person name="Wu W.L."/>
            <person name="Chen Y.Y."/>
            <person name="Lin Y.F."/>
            <person name="Hsu J.L."/>
            <person name="Li C.Y."/>
            <person name="Wang Z.W."/>
            <person name="Zhao X."/>
            <person name="Zhong W.Y."/>
            <person name="Ma X.K."/>
            <person name="Ma L."/>
            <person name="Huang J."/>
            <person name="Chen G.Z."/>
            <person name="Huang M.Z."/>
            <person name="Huang L."/>
            <person name="Peng D.H."/>
            <person name="Luo Y.B."/>
            <person name="Zou S.Q."/>
            <person name="Chen S.P."/>
            <person name="Lan S."/>
            <person name="Tsai W.C."/>
            <person name="Van de Peer Y."/>
            <person name="Liu Z.J."/>
        </authorList>
    </citation>
    <scope>NUCLEOTIDE SEQUENCE [LARGE SCALE GENOMIC DNA]</scope>
    <source>
        <strain evidence="7">Lor288</strain>
    </source>
</reference>
<dbReference type="Proteomes" id="UP001412067">
    <property type="component" value="Unassembled WGS sequence"/>
</dbReference>
<keyword evidence="4" id="KW-0378">Hydrolase</keyword>
<name>A0ABR2M7Z1_9ASPA</name>
<feature type="domain" description="Glycoside hydrolase family 5" evidence="6">
    <location>
        <begin position="148"/>
        <end position="299"/>
    </location>
</feature>
<evidence type="ECO:0000313" key="8">
    <source>
        <dbReference type="Proteomes" id="UP001412067"/>
    </source>
</evidence>
<organism evidence="7 8">
    <name type="scientific">Platanthera guangdongensis</name>
    <dbReference type="NCBI Taxonomy" id="2320717"/>
    <lineage>
        <taxon>Eukaryota</taxon>
        <taxon>Viridiplantae</taxon>
        <taxon>Streptophyta</taxon>
        <taxon>Embryophyta</taxon>
        <taxon>Tracheophyta</taxon>
        <taxon>Spermatophyta</taxon>
        <taxon>Magnoliopsida</taxon>
        <taxon>Liliopsida</taxon>
        <taxon>Asparagales</taxon>
        <taxon>Orchidaceae</taxon>
        <taxon>Orchidoideae</taxon>
        <taxon>Orchideae</taxon>
        <taxon>Orchidinae</taxon>
        <taxon>Platanthera</taxon>
    </lineage>
</organism>
<gene>
    <name evidence="7" type="primary">MAN6</name>
    <name evidence="7" type="ORF">KSP40_PGU017813</name>
</gene>
<evidence type="ECO:0000256" key="4">
    <source>
        <dbReference type="ARBA" id="ARBA00022801"/>
    </source>
</evidence>
<keyword evidence="8" id="KW-1185">Reference proteome</keyword>
<dbReference type="SUPFAM" id="SSF51445">
    <property type="entry name" value="(Trans)glycosidases"/>
    <property type="match status" value="1"/>
</dbReference>
<dbReference type="InterPro" id="IPR017853">
    <property type="entry name" value="GH"/>
</dbReference>
<evidence type="ECO:0000256" key="2">
    <source>
        <dbReference type="ARBA" id="ARBA00005641"/>
    </source>
</evidence>
<dbReference type="InterPro" id="IPR045053">
    <property type="entry name" value="MAN-like"/>
</dbReference>
<dbReference type="PANTHER" id="PTHR31451:SF54">
    <property type="entry name" value="MANNAN ENDO-1,4-BETA-MANNOSIDASE 6"/>
    <property type="match status" value="1"/>
</dbReference>
<proteinExistence type="inferred from homology"/>
<sequence>MVVRKGNQFVLGGQPFYLNGFNTYWLMILAVDASTRAKITETFEYASAVGLTVGRTWAFNDGGWRALQQSPGVYDENVFKVMGDVSNLAKFGGKSQYVKWGNEAGLKLTSDDDFFTHPTLKAYYKAHVNLIENHLVSTWDFKHPNIFLQAWIEEMASYVKSIDSNHLVEVGVEGFYGPSTPNRQQFNPNTLSAQVGTDFIRNHQALGIDFATVHIYPDTWISNVVSNTYLQFVGSWMQSHIDDADKMLGKPVVFTEFGVSVKDNNFSVNFRDLFINIVYRNVMNSAMRGGSAAGSLLWQLFPEGVDNMDDGYAVVLAKNPSTSNIISLQSKKIKTFTIPSLHG</sequence>
<evidence type="ECO:0000256" key="5">
    <source>
        <dbReference type="ARBA" id="ARBA00023295"/>
    </source>
</evidence>
<dbReference type="EC" id="3.2.1.78" evidence="3"/>
<dbReference type="InterPro" id="IPR001547">
    <property type="entry name" value="Glyco_hydro_5"/>
</dbReference>
<dbReference type="EMBL" id="JBBWWR010000011">
    <property type="protein sequence ID" value="KAK8959784.1"/>
    <property type="molecule type" value="Genomic_DNA"/>
</dbReference>
<protein>
    <recommendedName>
        <fullName evidence="3">mannan endo-1,4-beta-mannosidase</fullName>
        <ecNumber evidence="3">3.2.1.78</ecNumber>
    </recommendedName>
</protein>
<keyword evidence="5" id="KW-0326">Glycosidase</keyword>
<dbReference type="Gene3D" id="3.20.20.80">
    <property type="entry name" value="Glycosidases"/>
    <property type="match status" value="1"/>
</dbReference>
<dbReference type="Pfam" id="PF26410">
    <property type="entry name" value="GH5_mannosidase"/>
    <property type="match status" value="1"/>
</dbReference>
<accession>A0ABR2M7Z1</accession>
<evidence type="ECO:0000313" key="7">
    <source>
        <dbReference type="EMBL" id="KAK8959784.1"/>
    </source>
</evidence>